<keyword evidence="13" id="KW-1185">Reference proteome</keyword>
<accession>A0A9W7GCK3</accession>
<dbReference type="EMBL" id="BRYA01000146">
    <property type="protein sequence ID" value="GMI41309.1"/>
    <property type="molecule type" value="Genomic_DNA"/>
</dbReference>
<dbReference type="Gene3D" id="3.30.830.10">
    <property type="entry name" value="Metalloenzyme, LuxS/M16 peptidase-like"/>
    <property type="match status" value="4"/>
</dbReference>
<evidence type="ECO:0000256" key="1">
    <source>
        <dbReference type="ARBA" id="ARBA00007261"/>
    </source>
</evidence>
<evidence type="ECO:0000256" key="3">
    <source>
        <dbReference type="ARBA" id="ARBA00022723"/>
    </source>
</evidence>
<dbReference type="InterPro" id="IPR032632">
    <property type="entry name" value="Peptidase_M16_M"/>
</dbReference>
<evidence type="ECO:0000259" key="8">
    <source>
        <dbReference type="Pfam" id="PF00675"/>
    </source>
</evidence>
<keyword evidence="5" id="KW-0862">Zinc</keyword>
<dbReference type="Pfam" id="PF22456">
    <property type="entry name" value="PqqF-like_C_4"/>
    <property type="match status" value="1"/>
</dbReference>
<evidence type="ECO:0000259" key="10">
    <source>
        <dbReference type="Pfam" id="PF16187"/>
    </source>
</evidence>
<evidence type="ECO:0000313" key="12">
    <source>
        <dbReference type="EMBL" id="GMI41309.1"/>
    </source>
</evidence>
<feature type="compositionally biased region" description="Pro residues" evidence="7">
    <location>
        <begin position="574"/>
        <end position="584"/>
    </location>
</feature>
<dbReference type="InterPro" id="IPR050626">
    <property type="entry name" value="Peptidase_M16"/>
</dbReference>
<evidence type="ECO:0000313" key="13">
    <source>
        <dbReference type="Proteomes" id="UP001165065"/>
    </source>
</evidence>
<comment type="similarity">
    <text evidence="1">Belongs to the peptidase M16 family.</text>
</comment>
<evidence type="ECO:0000259" key="11">
    <source>
        <dbReference type="Pfam" id="PF22456"/>
    </source>
</evidence>
<evidence type="ECO:0000256" key="5">
    <source>
        <dbReference type="ARBA" id="ARBA00022833"/>
    </source>
</evidence>
<keyword evidence="4" id="KW-0378">Hydrolase</keyword>
<feature type="compositionally biased region" description="Acidic residues" evidence="7">
    <location>
        <begin position="50"/>
        <end position="62"/>
    </location>
</feature>
<feature type="domain" description="Peptidase M16 middle/third" evidence="10">
    <location>
        <begin position="766"/>
        <end position="918"/>
    </location>
</feature>
<dbReference type="Pfam" id="PF05193">
    <property type="entry name" value="Peptidase_M16_C"/>
    <property type="match status" value="1"/>
</dbReference>
<feature type="region of interest" description="Disordered" evidence="7">
    <location>
        <begin position="538"/>
        <end position="586"/>
    </location>
</feature>
<feature type="domain" description="Peptidase M16 N-terminal" evidence="8">
    <location>
        <begin position="102"/>
        <end position="222"/>
    </location>
</feature>
<dbReference type="GO" id="GO:0005737">
    <property type="term" value="C:cytoplasm"/>
    <property type="evidence" value="ECO:0007669"/>
    <property type="project" value="UniProtKB-ARBA"/>
</dbReference>
<dbReference type="PANTHER" id="PTHR43690">
    <property type="entry name" value="NARDILYSIN"/>
    <property type="match status" value="1"/>
</dbReference>
<proteinExistence type="inferred from homology"/>
<dbReference type="SUPFAM" id="SSF63411">
    <property type="entry name" value="LuxS/MPP-like metallohydrolase"/>
    <property type="match status" value="4"/>
</dbReference>
<dbReference type="InterPro" id="IPR001431">
    <property type="entry name" value="Pept_M16_Zn_BS"/>
</dbReference>
<evidence type="ECO:0000256" key="7">
    <source>
        <dbReference type="SAM" id="MobiDB-lite"/>
    </source>
</evidence>
<feature type="domain" description="Peptidase M16 middle/third" evidence="10">
    <location>
        <begin position="470"/>
        <end position="539"/>
    </location>
</feature>
<dbReference type="InterPro" id="IPR011249">
    <property type="entry name" value="Metalloenz_LuxS/M16"/>
</dbReference>
<dbReference type="InterPro" id="IPR011765">
    <property type="entry name" value="Pept_M16_N"/>
</dbReference>
<evidence type="ECO:0000256" key="2">
    <source>
        <dbReference type="ARBA" id="ARBA00022670"/>
    </source>
</evidence>
<keyword evidence="6" id="KW-0482">Metalloprotease</keyword>
<evidence type="ECO:0000256" key="6">
    <source>
        <dbReference type="ARBA" id="ARBA00023049"/>
    </source>
</evidence>
<evidence type="ECO:0000259" key="9">
    <source>
        <dbReference type="Pfam" id="PF05193"/>
    </source>
</evidence>
<feature type="compositionally biased region" description="Acidic residues" evidence="7">
    <location>
        <begin position="542"/>
        <end position="559"/>
    </location>
</feature>
<dbReference type="InterPro" id="IPR007863">
    <property type="entry name" value="Peptidase_M16_C"/>
</dbReference>
<keyword evidence="3" id="KW-0479">Metal-binding</keyword>
<dbReference type="PROSITE" id="PS00143">
    <property type="entry name" value="INSULINASE"/>
    <property type="match status" value="1"/>
</dbReference>
<feature type="domain" description="Peptidase M16 middle/third" evidence="10">
    <location>
        <begin position="594"/>
        <end position="651"/>
    </location>
</feature>
<feature type="domain" description="Peptidase M16 C-terminal" evidence="9">
    <location>
        <begin position="259"/>
        <end position="446"/>
    </location>
</feature>
<dbReference type="AlphaFoldDB" id="A0A9W7GCK3"/>
<dbReference type="PANTHER" id="PTHR43690:SF18">
    <property type="entry name" value="INSULIN-DEGRADING ENZYME-RELATED"/>
    <property type="match status" value="1"/>
</dbReference>
<feature type="compositionally biased region" description="Acidic residues" evidence="7">
    <location>
        <begin position="71"/>
        <end position="99"/>
    </location>
</feature>
<dbReference type="FunFam" id="3.30.830.10:FF:000005">
    <property type="entry name" value="nardilysin isoform X1"/>
    <property type="match status" value="1"/>
</dbReference>
<dbReference type="GO" id="GO:0006508">
    <property type="term" value="P:proteolysis"/>
    <property type="evidence" value="ECO:0007669"/>
    <property type="project" value="UniProtKB-KW"/>
</dbReference>
<dbReference type="GO" id="GO:0004222">
    <property type="term" value="F:metalloendopeptidase activity"/>
    <property type="evidence" value="ECO:0007669"/>
    <property type="project" value="InterPro"/>
</dbReference>
<name>A0A9W7GCK3_9STRA</name>
<sequence>MKVYPTPNKSPNDTNEYRHIELDCGLRVVLISDTKQFRKNLDVGITGSREEDDFTDEDEEEDSAKAKDTSMDVDEESEEGEEEGEGDDDEEDDEGEDDQGGERKAAAAMCVGVGSYFDPPYLQGLSHFLEHMLFMGTEKYPEENYYDAMLSKWGGYDNAYTEMEHTVYHFDVQQERFFQALDIFSQFFVAPLMKKDGTERELEAVESEFQLNYASDDARLEQIFSHTAKPHSEHPFSSFAWGNKNSLQTTPEANKINVHEELRKFYDQYYYAKNMRLVVIGGFSLDCLQDRVAEMFSAVPPSPRVPPTLPLEHPSDDYNVTSPLSKFGMPFAPEALSTIYRVVPVKNRHNLSLTWQLPPQLQNWRANPTDYIGHLIGHEGRGSILSALKRSGWANSVYAGIGSDGFCMASSHALFSINVGLTEEGVEKWEEVVETVYSYIEMMRKIGGQDGASFPSHIYSEIKAVGDFKFRFQEDEEPSELVEDLADELSPCHAYPPEHILDGSTLAFEYDGRAVMEILNKYMTCNNMRIDIISSSYGRDSDYEEGEGGEDDTMEVDDGEKEKGKGGNSNSNPNPLPPPPPPQLPHYLRVADQLVEPIFGTKYWRSKLSSATIARFKNPSLSSGLHLPEPNPYLPESFDLKPFPSDDAAHPLVGALVKVADLKTKGKTIFYSGSIVKFDSTKNSLLVSYEDEDKAWYKVDNDLTFFSKMKNDDSFVVEKGKFKFKIVTLVEAGGLGEDGLKFGDGAGDDDLAERDVVFPPIPPPTEAGRMPQVAFDQNCCRLYHLQDRLFNRPNAELRLKVATSIARHSPLECTVADILCALMGDSAVETVYMASVCELSYCLSSNAFDGHFIFRVHGFDDKLLKLTEFLLEMFLAFRGGGKELPSFVGEGRFDVIIEMLGRKYDNENMTASAFVTDMRIRYLMPGKPNELSKKKELEGMTVEKFMEVAGKILRNVGIDGLFHGNAALDDVKRCGQMIAGLMKRTSFTGKTTENGNGKGKAGKAGGGLPIKNFPVDVIAKLEVGKTNHLIASSKNECDKNTAVEHYFQVGSDNMEDLVLTDLLVQLIEEPFFDNVRTKEQFGYSVSCSERWTGGIIGFVLRIVSSVKTAVECSSRIDKFLERFLEDILDPMSKEIFLENVVGLAKNKLHAWTTLGEQTGHLFGEITCYRKNFDIKREEVLILKALTKQKVRDFFKEKVLGQSRRALKVQVIGEGGGNKVDRAELENEIKSEAGRVERYSAVYTPC</sequence>
<dbReference type="GO" id="GO:0046872">
    <property type="term" value="F:metal ion binding"/>
    <property type="evidence" value="ECO:0007669"/>
    <property type="project" value="UniProtKB-KW"/>
</dbReference>
<dbReference type="Pfam" id="PF00675">
    <property type="entry name" value="Peptidase_M16"/>
    <property type="match status" value="1"/>
</dbReference>
<comment type="caution">
    <text evidence="12">The sequence shown here is derived from an EMBL/GenBank/DDBJ whole genome shotgun (WGS) entry which is preliminary data.</text>
</comment>
<feature type="domain" description="Coenzyme PQQ synthesis protein F-like C-terminal lobe" evidence="11">
    <location>
        <begin position="1062"/>
        <end position="1159"/>
    </location>
</feature>
<dbReference type="InterPro" id="IPR054734">
    <property type="entry name" value="PqqF-like_C_4"/>
</dbReference>
<gene>
    <name evidence="12" type="ORF">TrCOL_g7669</name>
</gene>
<dbReference type="OrthoDB" id="952271at2759"/>
<organism evidence="12 13">
    <name type="scientific">Triparma columacea</name>
    <dbReference type="NCBI Taxonomy" id="722753"/>
    <lineage>
        <taxon>Eukaryota</taxon>
        <taxon>Sar</taxon>
        <taxon>Stramenopiles</taxon>
        <taxon>Ochrophyta</taxon>
        <taxon>Bolidophyceae</taxon>
        <taxon>Parmales</taxon>
        <taxon>Triparmaceae</taxon>
        <taxon>Triparma</taxon>
    </lineage>
</organism>
<dbReference type="Proteomes" id="UP001165065">
    <property type="component" value="Unassembled WGS sequence"/>
</dbReference>
<feature type="region of interest" description="Disordered" evidence="7">
    <location>
        <begin position="40"/>
        <end position="104"/>
    </location>
</feature>
<keyword evidence="2" id="KW-0645">Protease</keyword>
<dbReference type="Pfam" id="PF16187">
    <property type="entry name" value="Peptidase_M16_M"/>
    <property type="match status" value="3"/>
</dbReference>
<protein>
    <submittedName>
        <fullName evidence="12">Uncharacterized protein</fullName>
    </submittedName>
</protein>
<evidence type="ECO:0000256" key="4">
    <source>
        <dbReference type="ARBA" id="ARBA00022801"/>
    </source>
</evidence>
<reference evidence="13" key="1">
    <citation type="journal article" date="2023" name="Commun. Biol.">
        <title>Genome analysis of Parmales, the sister group of diatoms, reveals the evolutionary specialization of diatoms from phago-mixotrophs to photoautotrophs.</title>
        <authorList>
            <person name="Ban H."/>
            <person name="Sato S."/>
            <person name="Yoshikawa S."/>
            <person name="Yamada K."/>
            <person name="Nakamura Y."/>
            <person name="Ichinomiya M."/>
            <person name="Sato N."/>
            <person name="Blanc-Mathieu R."/>
            <person name="Endo H."/>
            <person name="Kuwata A."/>
            <person name="Ogata H."/>
        </authorList>
    </citation>
    <scope>NUCLEOTIDE SEQUENCE [LARGE SCALE GENOMIC DNA]</scope>
</reference>